<dbReference type="EMBL" id="ABLOMU010000002">
    <property type="protein sequence ID" value="EKT4439685.1"/>
    <property type="molecule type" value="Genomic_DNA"/>
</dbReference>
<accession>A0AAI9C7E7</accession>
<evidence type="ECO:0000313" key="2">
    <source>
        <dbReference type="Proteomes" id="UP001214521"/>
    </source>
</evidence>
<sequence length="102" mass="10690">MSPEQVAVTSAQTFGAARILQWIVDPAKFIVSLKQLALRAGIRIHVRSQVSGINEVGAGVRVDTFAGKVTAAKAMPWVSALPPSHSQACQVPPAAFLLGVLS</sequence>
<reference evidence="1" key="1">
    <citation type="submission" date="2022-07" db="EMBL/GenBank/DDBJ databases">
        <authorList>
            <consortium name="Clinical and Environmental Microbiology Branch: Whole genome sequencing antimicrobial resistance pathogens in the healthcare setting"/>
        </authorList>
    </citation>
    <scope>NUCLEOTIDE SEQUENCE</scope>
    <source>
        <strain evidence="1">Stenotrophomonas_maltophilia_2021CK-00905</strain>
    </source>
</reference>
<proteinExistence type="predicted"/>
<name>A0AAI9C7E7_STEMA</name>
<dbReference type="AlphaFoldDB" id="A0AAI9C7E7"/>
<comment type="caution">
    <text evidence="1">The sequence shown here is derived from an EMBL/GenBank/DDBJ whole genome shotgun (WGS) entry which is preliminary data.</text>
</comment>
<dbReference type="Proteomes" id="UP001214521">
    <property type="component" value="Unassembled WGS sequence"/>
</dbReference>
<protein>
    <submittedName>
        <fullName evidence="1">FAD-binding oxidoreductase</fullName>
    </submittedName>
</protein>
<gene>
    <name evidence="1" type="ORF">QEK83_000280</name>
</gene>
<evidence type="ECO:0000313" key="1">
    <source>
        <dbReference type="EMBL" id="EKT4439685.1"/>
    </source>
</evidence>
<organism evidence="1 2">
    <name type="scientific">Stenotrophomonas maltophilia</name>
    <name type="common">Pseudomonas maltophilia</name>
    <name type="synonym">Xanthomonas maltophilia</name>
    <dbReference type="NCBI Taxonomy" id="40324"/>
    <lineage>
        <taxon>Bacteria</taxon>
        <taxon>Pseudomonadati</taxon>
        <taxon>Pseudomonadota</taxon>
        <taxon>Gammaproteobacteria</taxon>
        <taxon>Lysobacterales</taxon>
        <taxon>Lysobacteraceae</taxon>
        <taxon>Stenotrophomonas</taxon>
        <taxon>Stenotrophomonas maltophilia group</taxon>
    </lineage>
</organism>
<dbReference type="Gene3D" id="3.50.50.60">
    <property type="entry name" value="FAD/NAD(P)-binding domain"/>
    <property type="match status" value="1"/>
</dbReference>
<dbReference type="SUPFAM" id="SSF51905">
    <property type="entry name" value="FAD/NAD(P)-binding domain"/>
    <property type="match status" value="1"/>
</dbReference>
<dbReference type="InterPro" id="IPR036188">
    <property type="entry name" value="FAD/NAD-bd_sf"/>
</dbReference>